<dbReference type="InterPro" id="IPR037219">
    <property type="entry name" value="Peptidase_M41-like"/>
</dbReference>
<comment type="caution">
    <text evidence="1">The sequence shown here is derived from an EMBL/GenBank/DDBJ whole genome shotgun (WGS) entry which is preliminary data.</text>
</comment>
<dbReference type="GO" id="GO:0006508">
    <property type="term" value="P:proteolysis"/>
    <property type="evidence" value="ECO:0007669"/>
    <property type="project" value="InterPro"/>
</dbReference>
<dbReference type="AlphaFoldDB" id="A0A9W7GCJ4"/>
<name>A0A9W7GCJ4_9STRA</name>
<dbReference type="EMBL" id="BRYA01000165">
    <property type="protein sequence ID" value="GMI42053.1"/>
    <property type="molecule type" value="Genomic_DNA"/>
</dbReference>
<evidence type="ECO:0000313" key="1">
    <source>
        <dbReference type="EMBL" id="GMI42053.1"/>
    </source>
</evidence>
<organism evidence="1 2">
    <name type="scientific">Triparma columacea</name>
    <dbReference type="NCBI Taxonomy" id="722753"/>
    <lineage>
        <taxon>Eukaryota</taxon>
        <taxon>Sar</taxon>
        <taxon>Stramenopiles</taxon>
        <taxon>Ochrophyta</taxon>
        <taxon>Bolidophyceae</taxon>
        <taxon>Parmales</taxon>
        <taxon>Triparmaceae</taxon>
        <taxon>Triparma</taxon>
    </lineage>
</organism>
<proteinExistence type="predicted"/>
<gene>
    <name evidence="1" type="ORF">TrCOL_g1747</name>
</gene>
<dbReference type="GO" id="GO:0004222">
    <property type="term" value="F:metalloendopeptidase activity"/>
    <property type="evidence" value="ECO:0007669"/>
    <property type="project" value="InterPro"/>
</dbReference>
<reference evidence="2" key="1">
    <citation type="journal article" date="2023" name="Commun. Biol.">
        <title>Genome analysis of Parmales, the sister group of diatoms, reveals the evolutionary specialization of diatoms from phago-mixotrophs to photoautotrophs.</title>
        <authorList>
            <person name="Ban H."/>
            <person name="Sato S."/>
            <person name="Yoshikawa S."/>
            <person name="Yamada K."/>
            <person name="Nakamura Y."/>
            <person name="Ichinomiya M."/>
            <person name="Sato N."/>
            <person name="Blanc-Mathieu R."/>
            <person name="Endo H."/>
            <person name="Kuwata A."/>
            <person name="Ogata H."/>
        </authorList>
    </citation>
    <scope>NUCLEOTIDE SEQUENCE [LARGE SCALE GENOMIC DNA]</scope>
</reference>
<evidence type="ECO:0000313" key="2">
    <source>
        <dbReference type="Proteomes" id="UP001165065"/>
    </source>
</evidence>
<dbReference type="Proteomes" id="UP001165065">
    <property type="component" value="Unassembled WGS sequence"/>
</dbReference>
<accession>A0A9W7GCJ4</accession>
<protein>
    <submittedName>
        <fullName evidence="1">Uncharacterized protein</fullName>
    </submittedName>
</protein>
<dbReference type="SUPFAM" id="SSF140990">
    <property type="entry name" value="FtsH protease domain-like"/>
    <property type="match status" value="1"/>
</dbReference>
<keyword evidence="2" id="KW-1185">Reference proteome</keyword>
<sequence>MGQSMGQGGSEWGGEINMDVDIEVERLVNNSYLTAKRTPPLLDQLARDLCERETITAEEFQMLLVQFGCKTSEFETIGTTLNREKLPFNEDEDESKEES</sequence>
<dbReference type="GO" id="GO:0004176">
    <property type="term" value="F:ATP-dependent peptidase activity"/>
    <property type="evidence" value="ECO:0007669"/>
    <property type="project" value="InterPro"/>
</dbReference>
<dbReference type="GO" id="GO:0005524">
    <property type="term" value="F:ATP binding"/>
    <property type="evidence" value="ECO:0007669"/>
    <property type="project" value="InterPro"/>
</dbReference>